<sequence>MKGVTRFKQSLSHAKETQARAAIACFRLGHTTLRVHLHCLPLSPGPFCPWCKNTPVTIEHFLLQCLRFHSHHTAPRSRLSALAITTLNLLTLLASSGVHPSRQPAVLSLICAFFRRPANYYACDTHTRLPQSS</sequence>
<dbReference type="OrthoDB" id="6355990at2759"/>
<keyword evidence="2" id="KW-1185">Reference proteome</keyword>
<reference evidence="1 2" key="1">
    <citation type="submission" date="2019-05" db="EMBL/GenBank/DDBJ databases">
        <title>Another draft genome of Portunus trituberculatus and its Hox gene families provides insights of decapod evolution.</title>
        <authorList>
            <person name="Jeong J.-H."/>
            <person name="Song I."/>
            <person name="Kim S."/>
            <person name="Choi T."/>
            <person name="Kim D."/>
            <person name="Ryu S."/>
            <person name="Kim W."/>
        </authorList>
    </citation>
    <scope>NUCLEOTIDE SEQUENCE [LARGE SCALE GENOMIC DNA]</scope>
    <source>
        <tissue evidence="1">Muscle</tissue>
    </source>
</reference>
<comment type="caution">
    <text evidence="1">The sequence shown here is derived from an EMBL/GenBank/DDBJ whole genome shotgun (WGS) entry which is preliminary data.</text>
</comment>
<organism evidence="1 2">
    <name type="scientific">Portunus trituberculatus</name>
    <name type="common">Swimming crab</name>
    <name type="synonym">Neptunus trituberculatus</name>
    <dbReference type="NCBI Taxonomy" id="210409"/>
    <lineage>
        <taxon>Eukaryota</taxon>
        <taxon>Metazoa</taxon>
        <taxon>Ecdysozoa</taxon>
        <taxon>Arthropoda</taxon>
        <taxon>Crustacea</taxon>
        <taxon>Multicrustacea</taxon>
        <taxon>Malacostraca</taxon>
        <taxon>Eumalacostraca</taxon>
        <taxon>Eucarida</taxon>
        <taxon>Decapoda</taxon>
        <taxon>Pleocyemata</taxon>
        <taxon>Brachyura</taxon>
        <taxon>Eubrachyura</taxon>
        <taxon>Portunoidea</taxon>
        <taxon>Portunidae</taxon>
        <taxon>Portuninae</taxon>
        <taxon>Portunus</taxon>
    </lineage>
</organism>
<evidence type="ECO:0008006" key="3">
    <source>
        <dbReference type="Google" id="ProtNLM"/>
    </source>
</evidence>
<dbReference type="AlphaFoldDB" id="A0A5B7E1Z5"/>
<protein>
    <recommendedName>
        <fullName evidence="3">Reverse transcriptase zinc-binding domain-containing protein</fullName>
    </recommendedName>
</protein>
<name>A0A5B7E1Z5_PORTR</name>
<proteinExistence type="predicted"/>
<evidence type="ECO:0000313" key="1">
    <source>
        <dbReference type="EMBL" id="MPC27435.1"/>
    </source>
</evidence>
<dbReference type="EMBL" id="VSRR010001747">
    <property type="protein sequence ID" value="MPC27435.1"/>
    <property type="molecule type" value="Genomic_DNA"/>
</dbReference>
<accession>A0A5B7E1Z5</accession>
<evidence type="ECO:0000313" key="2">
    <source>
        <dbReference type="Proteomes" id="UP000324222"/>
    </source>
</evidence>
<dbReference type="Proteomes" id="UP000324222">
    <property type="component" value="Unassembled WGS sequence"/>
</dbReference>
<gene>
    <name evidence="1" type="ORF">E2C01_020604</name>
</gene>